<gene>
    <name evidence="2" type="ORF">KGQ19_08950</name>
</gene>
<dbReference type="RefSeq" id="WP_212008603.1">
    <property type="nucleotide sequence ID" value="NZ_JAAFYZ010000021.1"/>
</dbReference>
<feature type="region of interest" description="Disordered" evidence="1">
    <location>
        <begin position="1"/>
        <end position="30"/>
    </location>
</feature>
<comment type="caution">
    <text evidence="2">The sequence shown here is derived from an EMBL/GenBank/DDBJ whole genome shotgun (WGS) entry which is preliminary data.</text>
</comment>
<feature type="compositionally biased region" description="Low complexity" evidence="1">
    <location>
        <begin position="21"/>
        <end position="30"/>
    </location>
</feature>
<name>A0ABS5KLT8_9ACTN</name>
<dbReference type="EMBL" id="JAAFYZ010000021">
    <property type="protein sequence ID" value="MBS2546996.1"/>
    <property type="molecule type" value="Genomic_DNA"/>
</dbReference>
<evidence type="ECO:0000313" key="3">
    <source>
        <dbReference type="Proteomes" id="UP000730482"/>
    </source>
</evidence>
<dbReference type="Proteomes" id="UP000730482">
    <property type="component" value="Unassembled WGS sequence"/>
</dbReference>
<keyword evidence="3" id="KW-1185">Reference proteome</keyword>
<organism evidence="2 3">
    <name type="scientific">Catenulispora pinistramenti</name>
    <dbReference type="NCBI Taxonomy" id="2705254"/>
    <lineage>
        <taxon>Bacteria</taxon>
        <taxon>Bacillati</taxon>
        <taxon>Actinomycetota</taxon>
        <taxon>Actinomycetes</taxon>
        <taxon>Catenulisporales</taxon>
        <taxon>Catenulisporaceae</taxon>
        <taxon>Catenulispora</taxon>
    </lineage>
</organism>
<accession>A0ABS5KLT8</accession>
<reference evidence="2 3" key="1">
    <citation type="submission" date="2020-02" db="EMBL/GenBank/DDBJ databases">
        <title>Acidophilic actinobacteria isolated from forest soil.</title>
        <authorList>
            <person name="Golinska P."/>
        </authorList>
    </citation>
    <scope>NUCLEOTIDE SEQUENCE [LARGE SCALE GENOMIC DNA]</scope>
    <source>
        <strain evidence="2 3">NL8</strain>
    </source>
</reference>
<sequence length="127" mass="13787">MSADRREYGPVGNLDAITKDTPATAARRPTPHTTLARLWSIPSPSVPVGCVLVDADAGTPTLGQAKRRDYIAWDGRWCRIAEATSLNDWVTIRIEGHPKPIEGWADTTAKLARDYSELLAAQVGGYA</sequence>
<evidence type="ECO:0000256" key="1">
    <source>
        <dbReference type="SAM" id="MobiDB-lite"/>
    </source>
</evidence>
<evidence type="ECO:0000313" key="2">
    <source>
        <dbReference type="EMBL" id="MBS2546996.1"/>
    </source>
</evidence>
<proteinExistence type="predicted"/>
<protein>
    <submittedName>
        <fullName evidence="2">Uncharacterized protein</fullName>
    </submittedName>
</protein>